<comment type="catalytic activity">
    <reaction evidence="5">
        <text>(6R)-5,10-methylene-5,6,7,8-tetrahydrofolate + 3-methyl-2-oxobutanoate + H2O = 2-dehydropantoate + (6S)-5,6,7,8-tetrahydrofolate</text>
        <dbReference type="Rhea" id="RHEA:11824"/>
        <dbReference type="ChEBI" id="CHEBI:11561"/>
        <dbReference type="ChEBI" id="CHEBI:11851"/>
        <dbReference type="ChEBI" id="CHEBI:15377"/>
        <dbReference type="ChEBI" id="CHEBI:15636"/>
        <dbReference type="ChEBI" id="CHEBI:57453"/>
        <dbReference type="EC" id="2.1.2.11"/>
    </reaction>
</comment>
<dbReference type="Proteomes" id="UP001224775">
    <property type="component" value="Unassembled WGS sequence"/>
</dbReference>
<keyword evidence="8" id="KW-1185">Reference proteome</keyword>
<dbReference type="FunFam" id="3.20.20.60:FF:000003">
    <property type="entry name" value="3-methyl-2-oxobutanoate hydroxymethyltransferase"/>
    <property type="match status" value="1"/>
</dbReference>
<evidence type="ECO:0000256" key="2">
    <source>
        <dbReference type="ARBA" id="ARBA00008676"/>
    </source>
</evidence>
<dbReference type="SUPFAM" id="SSF51621">
    <property type="entry name" value="Phosphoenolpyruvate/pyruvate domain"/>
    <property type="match status" value="1"/>
</dbReference>
<dbReference type="InterPro" id="IPR015813">
    <property type="entry name" value="Pyrv/PenolPyrv_kinase-like_dom"/>
</dbReference>
<dbReference type="PANTHER" id="PTHR20881">
    <property type="entry name" value="3-METHYL-2-OXOBUTANOATE HYDROXYMETHYLTRANSFERASE"/>
    <property type="match status" value="1"/>
</dbReference>
<dbReference type="GO" id="GO:0005739">
    <property type="term" value="C:mitochondrion"/>
    <property type="evidence" value="ECO:0007669"/>
    <property type="project" value="TreeGrafter"/>
</dbReference>
<proteinExistence type="inferred from homology"/>
<dbReference type="GO" id="GO:0015940">
    <property type="term" value="P:pantothenate biosynthetic process"/>
    <property type="evidence" value="ECO:0007669"/>
    <property type="project" value="InterPro"/>
</dbReference>
<feature type="region of interest" description="Disordered" evidence="6">
    <location>
        <begin position="62"/>
        <end position="87"/>
    </location>
</feature>
<dbReference type="AlphaFoldDB" id="A0AAD9D6G0"/>
<sequence>MMMISSHFRRRFAIDTFRRSCTVCQTDRGRLDRSYSNQRPCLIDTIQRINLSLRSRSSIHDKTHTTSLRYASSNTNGNTSTKDTEKPIKKPKKITTLSMAAKKRRGEKITMVTAYDFPSAVHVDRAGVDVLLVGDSCAMVELGFETTQPITLDQMIHHCQAVKRGAPNRPLLVGDMPFGSYEYKDVDIALKNAYRMVKEGGMDAVKFEGGSEARANTVKHVVEGGVAVLGHVGLTPQAISVLGGFRAQGRTAANARSLLDDALRLQDAGAFAVVLECVPANVATAITEALEVPTIGIGAGGGTSGQVLVFHDLLGMLSHPHHEEFVPRFCKQYARVGMEITNGLAQFKEEVESGAFPGNDYSPYKMSKREEEMFNELLENGSKDEGPSSSSLEDADESEQLNLYGNNKTDSR</sequence>
<dbReference type="InterPro" id="IPR040442">
    <property type="entry name" value="Pyrv_kinase-like_dom_sf"/>
</dbReference>
<gene>
    <name evidence="7" type="ORF">QTG54_013775</name>
</gene>
<evidence type="ECO:0000256" key="1">
    <source>
        <dbReference type="ARBA" id="ARBA00005033"/>
    </source>
</evidence>
<dbReference type="EMBL" id="JATAAI010000033">
    <property type="protein sequence ID" value="KAK1735612.1"/>
    <property type="molecule type" value="Genomic_DNA"/>
</dbReference>
<dbReference type="NCBIfam" id="NF001452">
    <property type="entry name" value="PRK00311.1"/>
    <property type="match status" value="1"/>
</dbReference>
<evidence type="ECO:0000256" key="4">
    <source>
        <dbReference type="ARBA" id="ARBA00022679"/>
    </source>
</evidence>
<evidence type="ECO:0000313" key="7">
    <source>
        <dbReference type="EMBL" id="KAK1735612.1"/>
    </source>
</evidence>
<evidence type="ECO:0000256" key="3">
    <source>
        <dbReference type="ARBA" id="ARBA00012618"/>
    </source>
</evidence>
<feature type="region of interest" description="Disordered" evidence="6">
    <location>
        <begin position="358"/>
        <end position="412"/>
    </location>
</feature>
<dbReference type="Gene3D" id="3.20.20.60">
    <property type="entry name" value="Phosphoenolpyruvate-binding domains"/>
    <property type="match status" value="1"/>
</dbReference>
<dbReference type="NCBIfam" id="TIGR00222">
    <property type="entry name" value="panB"/>
    <property type="match status" value="1"/>
</dbReference>
<dbReference type="EC" id="2.1.2.11" evidence="3"/>
<dbReference type="GO" id="GO:0000287">
    <property type="term" value="F:magnesium ion binding"/>
    <property type="evidence" value="ECO:0007669"/>
    <property type="project" value="TreeGrafter"/>
</dbReference>
<comment type="pathway">
    <text evidence="1">Cofactor biosynthesis; (R)-pantothenate biosynthesis; (R)-pantoate from 3-methyl-2-oxobutanoate: step 1/2.</text>
</comment>
<feature type="compositionally biased region" description="Polar residues" evidence="6">
    <location>
        <begin position="400"/>
        <end position="412"/>
    </location>
</feature>
<evidence type="ECO:0000256" key="6">
    <source>
        <dbReference type="SAM" id="MobiDB-lite"/>
    </source>
</evidence>
<dbReference type="Pfam" id="PF02548">
    <property type="entry name" value="Pantoate_transf"/>
    <property type="match status" value="1"/>
</dbReference>
<name>A0AAD9D6G0_9STRA</name>
<comment type="caution">
    <text evidence="7">The sequence shown here is derived from an EMBL/GenBank/DDBJ whole genome shotgun (WGS) entry which is preliminary data.</text>
</comment>
<dbReference type="CDD" id="cd06557">
    <property type="entry name" value="KPHMT-like"/>
    <property type="match status" value="1"/>
</dbReference>
<evidence type="ECO:0000313" key="8">
    <source>
        <dbReference type="Proteomes" id="UP001224775"/>
    </source>
</evidence>
<feature type="compositionally biased region" description="Polar residues" evidence="6">
    <location>
        <begin position="65"/>
        <end position="80"/>
    </location>
</feature>
<dbReference type="InterPro" id="IPR003700">
    <property type="entry name" value="Pantoate_hydroxy_MeTrfase"/>
</dbReference>
<keyword evidence="4 7" id="KW-0808">Transferase</keyword>
<dbReference type="PANTHER" id="PTHR20881:SF0">
    <property type="entry name" value="3-METHYL-2-OXOBUTANOATE HYDROXYMETHYLTRANSFERASE"/>
    <property type="match status" value="1"/>
</dbReference>
<organism evidence="7 8">
    <name type="scientific">Skeletonema marinoi</name>
    <dbReference type="NCBI Taxonomy" id="267567"/>
    <lineage>
        <taxon>Eukaryota</taxon>
        <taxon>Sar</taxon>
        <taxon>Stramenopiles</taxon>
        <taxon>Ochrophyta</taxon>
        <taxon>Bacillariophyta</taxon>
        <taxon>Coscinodiscophyceae</taxon>
        <taxon>Thalassiosirophycidae</taxon>
        <taxon>Thalassiosirales</taxon>
        <taxon>Skeletonemataceae</taxon>
        <taxon>Skeletonema</taxon>
        <taxon>Skeletonema marinoi-dohrnii complex</taxon>
    </lineage>
</organism>
<evidence type="ECO:0000256" key="5">
    <source>
        <dbReference type="ARBA" id="ARBA00049172"/>
    </source>
</evidence>
<comment type="similarity">
    <text evidence="2">Belongs to the PanB family.</text>
</comment>
<reference evidence="7" key="1">
    <citation type="submission" date="2023-06" db="EMBL/GenBank/DDBJ databases">
        <title>Survivors Of The Sea: Transcriptome response of Skeletonema marinoi to long-term dormancy.</title>
        <authorList>
            <person name="Pinder M.I.M."/>
            <person name="Kourtchenko O."/>
            <person name="Robertson E.K."/>
            <person name="Larsson T."/>
            <person name="Maumus F."/>
            <person name="Osuna-Cruz C.M."/>
            <person name="Vancaester E."/>
            <person name="Stenow R."/>
            <person name="Vandepoele K."/>
            <person name="Ploug H."/>
            <person name="Bruchert V."/>
            <person name="Godhe A."/>
            <person name="Topel M."/>
        </authorList>
    </citation>
    <scope>NUCLEOTIDE SEQUENCE</scope>
    <source>
        <strain evidence="7">R05AC</strain>
    </source>
</reference>
<dbReference type="HAMAP" id="MF_00156">
    <property type="entry name" value="PanB"/>
    <property type="match status" value="1"/>
</dbReference>
<protein>
    <recommendedName>
        <fullName evidence="3">3-methyl-2-oxobutanoate hydroxymethyltransferase</fullName>
        <ecNumber evidence="3">2.1.2.11</ecNumber>
    </recommendedName>
</protein>
<accession>A0AAD9D6G0</accession>
<dbReference type="GO" id="GO:0003864">
    <property type="term" value="F:3-methyl-2-oxobutanoate hydroxymethyltransferase activity"/>
    <property type="evidence" value="ECO:0007669"/>
    <property type="project" value="UniProtKB-EC"/>
</dbReference>